<dbReference type="RefSeq" id="WP_407691809.1">
    <property type="nucleotide sequence ID" value="NZ_FMTM01000011.1"/>
</dbReference>
<protein>
    <submittedName>
        <fullName evidence="1">Uncharacterized protein</fullName>
    </submittedName>
</protein>
<name>A0A1G4TLL7_9HYPH</name>
<evidence type="ECO:0000313" key="2">
    <source>
        <dbReference type="Proteomes" id="UP000199542"/>
    </source>
</evidence>
<dbReference type="Proteomes" id="UP000199542">
    <property type="component" value="Unassembled WGS sequence"/>
</dbReference>
<dbReference type="Gene3D" id="6.10.250.730">
    <property type="match status" value="1"/>
</dbReference>
<reference evidence="1 2" key="1">
    <citation type="submission" date="2016-10" db="EMBL/GenBank/DDBJ databases">
        <authorList>
            <person name="de Groot N.N."/>
        </authorList>
    </citation>
    <scope>NUCLEOTIDE SEQUENCE [LARGE SCALE GENOMIC DNA]</scope>
    <source>
        <strain evidence="1 2">CGMCC 1.3401</strain>
    </source>
</reference>
<dbReference type="AlphaFoldDB" id="A0A1G4TLL7"/>
<sequence>MVCLEGLHNRVPLENVRAAFIKAAHEAIDAARQKEGIFARARIHHRSRKISGIQVVKSRYSS</sequence>
<proteinExistence type="predicted"/>
<accession>A0A1G4TLL7</accession>
<organism evidence="1 2">
    <name type="scientific">Rhizobium mongolense subsp. loessense</name>
    <dbReference type="NCBI Taxonomy" id="158890"/>
    <lineage>
        <taxon>Bacteria</taxon>
        <taxon>Pseudomonadati</taxon>
        <taxon>Pseudomonadota</taxon>
        <taxon>Alphaproteobacteria</taxon>
        <taxon>Hyphomicrobiales</taxon>
        <taxon>Rhizobiaceae</taxon>
        <taxon>Rhizobium/Agrobacterium group</taxon>
        <taxon>Rhizobium</taxon>
    </lineage>
</organism>
<evidence type="ECO:0000313" key="1">
    <source>
        <dbReference type="EMBL" id="SCW82192.1"/>
    </source>
</evidence>
<dbReference type="EMBL" id="FMTM01000011">
    <property type="protein sequence ID" value="SCW82192.1"/>
    <property type="molecule type" value="Genomic_DNA"/>
</dbReference>
<gene>
    <name evidence="1" type="ORF">SAMN02927900_05298</name>
</gene>